<dbReference type="Proteomes" id="UP000249066">
    <property type="component" value="Unassembled WGS sequence"/>
</dbReference>
<sequence length="105" mass="11269">MVVMVIGMNVVVDVTSAEMEQYRALVADIEGMSDAQKDEAIMIVVNMMQAFVDAAWGQHPVQLVELQSSHRRGACDKIPALGNAKPVDLGCEGAITKNENEGLAP</sequence>
<name>A0A2W5AGA3_9SPHN</name>
<dbReference type="EMBL" id="QFNN01000011">
    <property type="protein sequence ID" value="PZO91309.1"/>
    <property type="molecule type" value="Genomic_DNA"/>
</dbReference>
<organism evidence="1 2">
    <name type="scientific">Sphingomonas sanxanigenens</name>
    <dbReference type="NCBI Taxonomy" id="397260"/>
    <lineage>
        <taxon>Bacteria</taxon>
        <taxon>Pseudomonadati</taxon>
        <taxon>Pseudomonadota</taxon>
        <taxon>Alphaproteobacteria</taxon>
        <taxon>Sphingomonadales</taxon>
        <taxon>Sphingomonadaceae</taxon>
        <taxon>Sphingomonas</taxon>
    </lineage>
</organism>
<comment type="caution">
    <text evidence="1">The sequence shown here is derived from an EMBL/GenBank/DDBJ whole genome shotgun (WGS) entry which is preliminary data.</text>
</comment>
<dbReference type="AlphaFoldDB" id="A0A2W5AGA3"/>
<accession>A0A2W5AGA3</accession>
<protein>
    <submittedName>
        <fullName evidence="1">Uncharacterized protein</fullName>
    </submittedName>
</protein>
<evidence type="ECO:0000313" key="1">
    <source>
        <dbReference type="EMBL" id="PZO91309.1"/>
    </source>
</evidence>
<proteinExistence type="predicted"/>
<reference evidence="1 2" key="1">
    <citation type="submission" date="2017-08" db="EMBL/GenBank/DDBJ databases">
        <title>Infants hospitalized years apart are colonized by the same room-sourced microbial strains.</title>
        <authorList>
            <person name="Brooks B."/>
            <person name="Olm M.R."/>
            <person name="Firek B.A."/>
            <person name="Baker R."/>
            <person name="Thomas B.C."/>
            <person name="Morowitz M.J."/>
            <person name="Banfield J.F."/>
        </authorList>
    </citation>
    <scope>NUCLEOTIDE SEQUENCE [LARGE SCALE GENOMIC DNA]</scope>
    <source>
        <strain evidence="1">S2_018_000_R2_101</strain>
    </source>
</reference>
<evidence type="ECO:0000313" key="2">
    <source>
        <dbReference type="Proteomes" id="UP000249066"/>
    </source>
</evidence>
<gene>
    <name evidence="1" type="ORF">DI623_03710</name>
</gene>